<evidence type="ECO:0000256" key="1">
    <source>
        <dbReference type="SAM" id="MobiDB-lite"/>
    </source>
</evidence>
<accession>R7WCM4</accession>
<dbReference type="AlphaFoldDB" id="R7WCM4"/>
<feature type="region of interest" description="Disordered" evidence="1">
    <location>
        <begin position="1"/>
        <end position="29"/>
    </location>
</feature>
<evidence type="ECO:0000313" key="2">
    <source>
        <dbReference type="EnsemblPlants" id="EMT20316"/>
    </source>
</evidence>
<sequence>MAQEEAGEGVTSYLTGRTKPDQVRRDNVDGGLRTRARPLLLPLAPQIRQDDGDGGVAAGPVLLLQRRGQAVKEEGTAEARAWLGEREEKWLHIMDVLSCSPVVIATSLSFRVGAVWASSSPGRTSVARWDVAARGEGRAEARAR</sequence>
<feature type="compositionally biased region" description="Basic and acidic residues" evidence="1">
    <location>
        <begin position="18"/>
        <end position="28"/>
    </location>
</feature>
<name>R7WCM4_AEGTA</name>
<organism evidence="2">
    <name type="scientific">Aegilops tauschii</name>
    <name type="common">Tausch's goatgrass</name>
    <name type="synonym">Aegilops squarrosa</name>
    <dbReference type="NCBI Taxonomy" id="37682"/>
    <lineage>
        <taxon>Eukaryota</taxon>
        <taxon>Viridiplantae</taxon>
        <taxon>Streptophyta</taxon>
        <taxon>Embryophyta</taxon>
        <taxon>Tracheophyta</taxon>
        <taxon>Spermatophyta</taxon>
        <taxon>Magnoliopsida</taxon>
        <taxon>Liliopsida</taxon>
        <taxon>Poales</taxon>
        <taxon>Poaceae</taxon>
        <taxon>BOP clade</taxon>
        <taxon>Pooideae</taxon>
        <taxon>Triticodae</taxon>
        <taxon>Triticeae</taxon>
        <taxon>Triticinae</taxon>
        <taxon>Aegilops</taxon>
    </lineage>
</organism>
<reference evidence="2" key="1">
    <citation type="submission" date="2015-06" db="UniProtKB">
        <authorList>
            <consortium name="EnsemblPlants"/>
        </authorList>
    </citation>
    <scope>IDENTIFICATION</scope>
</reference>
<protein>
    <submittedName>
        <fullName evidence="2">Uncharacterized protein</fullName>
    </submittedName>
</protein>
<proteinExistence type="predicted"/>
<dbReference type="EnsemblPlants" id="EMT20316">
    <property type="protein sequence ID" value="EMT20316"/>
    <property type="gene ID" value="F775_07035"/>
</dbReference>